<organism evidence="2">
    <name type="scientific">hydrothermal vent metagenome</name>
    <dbReference type="NCBI Taxonomy" id="652676"/>
    <lineage>
        <taxon>unclassified sequences</taxon>
        <taxon>metagenomes</taxon>
        <taxon>ecological metagenomes</taxon>
    </lineage>
</organism>
<accession>A0A3B0YWS0</accession>
<dbReference type="InterPro" id="IPR013436">
    <property type="entry name" value="Mobile_mystery_prot_B"/>
</dbReference>
<dbReference type="SUPFAM" id="SSF140931">
    <property type="entry name" value="Fic-like"/>
    <property type="match status" value="1"/>
</dbReference>
<reference evidence="2" key="1">
    <citation type="submission" date="2018-06" db="EMBL/GenBank/DDBJ databases">
        <authorList>
            <person name="Zhirakovskaya E."/>
        </authorList>
    </citation>
    <scope>NUCLEOTIDE SEQUENCE</scope>
</reference>
<dbReference type="InterPro" id="IPR040198">
    <property type="entry name" value="Fido_containing"/>
</dbReference>
<dbReference type="InterPro" id="IPR036597">
    <property type="entry name" value="Fido-like_dom_sf"/>
</dbReference>
<dbReference type="NCBIfam" id="TIGR02613">
    <property type="entry name" value="mob_myst_B"/>
    <property type="match status" value="1"/>
</dbReference>
<protein>
    <recommendedName>
        <fullName evidence="1">Fido domain-containing protein</fullName>
    </recommendedName>
</protein>
<dbReference type="EMBL" id="UOFN01000121">
    <property type="protein sequence ID" value="VAW79937.1"/>
    <property type="molecule type" value="Genomic_DNA"/>
</dbReference>
<dbReference type="Pfam" id="PF02661">
    <property type="entry name" value="Fic"/>
    <property type="match status" value="1"/>
</dbReference>
<dbReference type="InterPro" id="IPR003812">
    <property type="entry name" value="Fido"/>
</dbReference>
<feature type="domain" description="Fido" evidence="1">
    <location>
        <begin position="1"/>
        <end position="123"/>
    </location>
</feature>
<sequence length="126" mass="14643">MDVGWSIQANRKNIGVAPEQIVVTLRNLLDDVNYWIEQKTFTRREISLRFHHRLVQIHLFSNGNGRHARIATDALLVKTLDEKPIDWGRAHLQDSGEHRRNYITALRQADKGNYQPLLDAFLDTDN</sequence>
<evidence type="ECO:0000259" key="1">
    <source>
        <dbReference type="PROSITE" id="PS51459"/>
    </source>
</evidence>
<name>A0A3B0YWS0_9ZZZZ</name>
<evidence type="ECO:0000313" key="2">
    <source>
        <dbReference type="EMBL" id="VAW79937.1"/>
    </source>
</evidence>
<gene>
    <name evidence="2" type="ORF">MNBD_GAMMA15-1508</name>
</gene>
<proteinExistence type="predicted"/>
<dbReference type="PROSITE" id="PS51459">
    <property type="entry name" value="FIDO"/>
    <property type="match status" value="1"/>
</dbReference>
<dbReference type="PANTHER" id="PTHR13504">
    <property type="entry name" value="FIDO DOMAIN-CONTAINING PROTEIN DDB_G0283145"/>
    <property type="match status" value="1"/>
</dbReference>
<dbReference type="PANTHER" id="PTHR13504:SF39">
    <property type="entry name" value="CELL FILAMENTATION PROTEIN"/>
    <property type="match status" value="1"/>
</dbReference>
<dbReference type="Gene3D" id="1.10.3290.10">
    <property type="entry name" value="Fido-like domain"/>
    <property type="match status" value="1"/>
</dbReference>
<dbReference type="AlphaFoldDB" id="A0A3B0YWS0"/>